<feature type="non-terminal residue" evidence="14">
    <location>
        <position position="1"/>
    </location>
</feature>
<evidence type="ECO:0000256" key="2">
    <source>
        <dbReference type="ARBA" id="ARBA00004236"/>
    </source>
</evidence>
<keyword evidence="11" id="KW-0472">Membrane</keyword>
<dbReference type="CDD" id="cd00082">
    <property type="entry name" value="HisKA"/>
    <property type="match status" value="1"/>
</dbReference>
<evidence type="ECO:0000256" key="12">
    <source>
        <dbReference type="SAM" id="MobiDB-lite"/>
    </source>
</evidence>
<dbReference type="GO" id="GO:0000155">
    <property type="term" value="F:phosphorelay sensor kinase activity"/>
    <property type="evidence" value="ECO:0007669"/>
    <property type="project" value="InterPro"/>
</dbReference>
<evidence type="ECO:0000259" key="13">
    <source>
        <dbReference type="PROSITE" id="PS50109"/>
    </source>
</evidence>
<accession>X1MN82</accession>
<evidence type="ECO:0000256" key="7">
    <source>
        <dbReference type="ARBA" id="ARBA00022741"/>
    </source>
</evidence>
<keyword evidence="5" id="KW-0597">Phosphoprotein</keyword>
<evidence type="ECO:0000256" key="11">
    <source>
        <dbReference type="ARBA" id="ARBA00023136"/>
    </source>
</evidence>
<dbReference type="InterPro" id="IPR036890">
    <property type="entry name" value="HATPase_C_sf"/>
</dbReference>
<dbReference type="Gene3D" id="3.30.565.10">
    <property type="entry name" value="Histidine kinase-like ATPase, C-terminal domain"/>
    <property type="match status" value="1"/>
</dbReference>
<dbReference type="InterPro" id="IPR050736">
    <property type="entry name" value="Sensor_HK_Regulatory"/>
</dbReference>
<dbReference type="SMART" id="SM00388">
    <property type="entry name" value="HisKA"/>
    <property type="match status" value="1"/>
</dbReference>
<dbReference type="InterPro" id="IPR003594">
    <property type="entry name" value="HATPase_dom"/>
</dbReference>
<keyword evidence="9" id="KW-0067">ATP-binding</keyword>
<dbReference type="InterPro" id="IPR003661">
    <property type="entry name" value="HisK_dim/P_dom"/>
</dbReference>
<name>X1MN82_9ZZZZ</name>
<evidence type="ECO:0000256" key="5">
    <source>
        <dbReference type="ARBA" id="ARBA00022553"/>
    </source>
</evidence>
<dbReference type="GO" id="GO:0005886">
    <property type="term" value="C:plasma membrane"/>
    <property type="evidence" value="ECO:0007669"/>
    <property type="project" value="UniProtKB-SubCell"/>
</dbReference>
<dbReference type="InterPro" id="IPR004358">
    <property type="entry name" value="Sig_transdc_His_kin-like_C"/>
</dbReference>
<dbReference type="Pfam" id="PF02518">
    <property type="entry name" value="HATPase_c"/>
    <property type="match status" value="1"/>
</dbReference>
<reference evidence="14" key="1">
    <citation type="journal article" date="2014" name="Front. Microbiol.">
        <title>High frequency of phylogenetically diverse reductive dehalogenase-homologous genes in deep subseafloor sedimentary metagenomes.</title>
        <authorList>
            <person name="Kawai M."/>
            <person name="Futagami T."/>
            <person name="Toyoda A."/>
            <person name="Takaki Y."/>
            <person name="Nishi S."/>
            <person name="Hori S."/>
            <person name="Arai W."/>
            <person name="Tsubouchi T."/>
            <person name="Morono Y."/>
            <person name="Uchiyama I."/>
            <person name="Ito T."/>
            <person name="Fujiyama A."/>
            <person name="Inagaki F."/>
            <person name="Takami H."/>
        </authorList>
    </citation>
    <scope>NUCLEOTIDE SEQUENCE</scope>
    <source>
        <strain evidence="14">Expedition CK06-06</strain>
    </source>
</reference>
<evidence type="ECO:0000256" key="9">
    <source>
        <dbReference type="ARBA" id="ARBA00022840"/>
    </source>
</evidence>
<evidence type="ECO:0000256" key="8">
    <source>
        <dbReference type="ARBA" id="ARBA00022777"/>
    </source>
</evidence>
<keyword evidence="10" id="KW-0902">Two-component regulatory system</keyword>
<dbReference type="AlphaFoldDB" id="X1MN82"/>
<dbReference type="FunFam" id="3.30.565.10:FF:000023">
    <property type="entry name" value="PAS domain-containing sensor histidine kinase"/>
    <property type="match status" value="1"/>
</dbReference>
<dbReference type="SMART" id="SM00387">
    <property type="entry name" value="HATPase_c"/>
    <property type="match status" value="1"/>
</dbReference>
<dbReference type="PANTHER" id="PTHR43711:SF1">
    <property type="entry name" value="HISTIDINE KINASE 1"/>
    <property type="match status" value="1"/>
</dbReference>
<keyword evidence="7" id="KW-0547">Nucleotide-binding</keyword>
<dbReference type="EC" id="2.7.13.3" evidence="3"/>
<dbReference type="PROSITE" id="PS50109">
    <property type="entry name" value="HIS_KIN"/>
    <property type="match status" value="1"/>
</dbReference>
<dbReference type="SUPFAM" id="SSF47384">
    <property type="entry name" value="Homodimeric domain of signal transducing histidine kinase"/>
    <property type="match status" value="1"/>
</dbReference>
<comment type="caution">
    <text evidence="14">The sequence shown here is derived from an EMBL/GenBank/DDBJ whole genome shotgun (WGS) entry which is preliminary data.</text>
</comment>
<dbReference type="GO" id="GO:0005524">
    <property type="term" value="F:ATP binding"/>
    <property type="evidence" value="ECO:0007669"/>
    <property type="project" value="UniProtKB-KW"/>
</dbReference>
<dbReference type="CDD" id="cd00075">
    <property type="entry name" value="HATPase"/>
    <property type="match status" value="1"/>
</dbReference>
<keyword evidence="4" id="KW-1003">Cell membrane</keyword>
<feature type="region of interest" description="Disordered" evidence="12">
    <location>
        <begin position="207"/>
        <end position="233"/>
    </location>
</feature>
<dbReference type="SUPFAM" id="SSF55874">
    <property type="entry name" value="ATPase domain of HSP90 chaperone/DNA topoisomerase II/histidine kinase"/>
    <property type="match status" value="1"/>
</dbReference>
<comment type="catalytic activity">
    <reaction evidence="1">
        <text>ATP + protein L-histidine = ADP + protein N-phospho-L-histidine.</text>
        <dbReference type="EC" id="2.7.13.3"/>
    </reaction>
</comment>
<organism evidence="14">
    <name type="scientific">marine sediment metagenome</name>
    <dbReference type="NCBI Taxonomy" id="412755"/>
    <lineage>
        <taxon>unclassified sequences</taxon>
        <taxon>metagenomes</taxon>
        <taxon>ecological metagenomes</taxon>
    </lineage>
</organism>
<comment type="subcellular location">
    <subcellularLocation>
        <location evidence="2">Cell membrane</location>
    </subcellularLocation>
</comment>
<evidence type="ECO:0000256" key="3">
    <source>
        <dbReference type="ARBA" id="ARBA00012438"/>
    </source>
</evidence>
<dbReference type="PRINTS" id="PR00344">
    <property type="entry name" value="BCTRLSENSOR"/>
</dbReference>
<dbReference type="PANTHER" id="PTHR43711">
    <property type="entry name" value="TWO-COMPONENT HISTIDINE KINASE"/>
    <property type="match status" value="1"/>
</dbReference>
<dbReference type="InterPro" id="IPR005467">
    <property type="entry name" value="His_kinase_dom"/>
</dbReference>
<keyword evidence="6" id="KW-0808">Transferase</keyword>
<gene>
    <name evidence="14" type="ORF">S06H3_16334</name>
</gene>
<dbReference type="Pfam" id="PF00512">
    <property type="entry name" value="HisKA"/>
    <property type="match status" value="1"/>
</dbReference>
<sequence length="233" mass="26006">RFLRFLGIAAHDLKAPLTAIQGFLWVMLGGFSGELTDKQRNMLERSTRRINELLNLISDLLDIPRIETGQIVQEMKEISLRQVVSSSLHDLQNQAKEKGIKLKAELPQALPKVRGSSPRLQQVITNLVSNAINYTPEGVVTIRVSESNKDIQVEVMDTGIGIPPDELPHVFDDFFRASNVEIKGTGLGLAIVKRIVEAHGGRIWAESPCPESDTGSKFTFTLPKKSKTERRQR</sequence>
<dbReference type="Gene3D" id="1.10.287.130">
    <property type="match status" value="1"/>
</dbReference>
<evidence type="ECO:0000256" key="6">
    <source>
        <dbReference type="ARBA" id="ARBA00022679"/>
    </source>
</evidence>
<evidence type="ECO:0000256" key="1">
    <source>
        <dbReference type="ARBA" id="ARBA00000085"/>
    </source>
</evidence>
<proteinExistence type="predicted"/>
<dbReference type="EMBL" id="BARV01008076">
    <property type="protein sequence ID" value="GAI16145.1"/>
    <property type="molecule type" value="Genomic_DNA"/>
</dbReference>
<keyword evidence="8" id="KW-0418">Kinase</keyword>
<feature type="domain" description="Histidine kinase" evidence="13">
    <location>
        <begin position="8"/>
        <end position="226"/>
    </location>
</feature>
<protein>
    <recommendedName>
        <fullName evidence="3">histidine kinase</fullName>
        <ecNumber evidence="3">2.7.13.3</ecNumber>
    </recommendedName>
</protein>
<evidence type="ECO:0000256" key="4">
    <source>
        <dbReference type="ARBA" id="ARBA00022475"/>
    </source>
</evidence>
<feature type="compositionally biased region" description="Basic residues" evidence="12">
    <location>
        <begin position="224"/>
        <end position="233"/>
    </location>
</feature>
<evidence type="ECO:0000313" key="14">
    <source>
        <dbReference type="EMBL" id="GAI16145.1"/>
    </source>
</evidence>
<evidence type="ECO:0000256" key="10">
    <source>
        <dbReference type="ARBA" id="ARBA00023012"/>
    </source>
</evidence>
<dbReference type="InterPro" id="IPR036097">
    <property type="entry name" value="HisK_dim/P_sf"/>
</dbReference>